<sequence>MADDKDGHDPAIGRYYLIQLLRLACAGVVLIGGMVMTGRIAAPEWLGGIVLVAGAVGFFTLPNRLARRWRTPES</sequence>
<organism evidence="2 3">
    <name type="scientific">Qipengyuania pelagi</name>
    <dbReference type="NCBI Taxonomy" id="994320"/>
    <lineage>
        <taxon>Bacteria</taxon>
        <taxon>Pseudomonadati</taxon>
        <taxon>Pseudomonadota</taxon>
        <taxon>Alphaproteobacteria</taxon>
        <taxon>Sphingomonadales</taxon>
        <taxon>Erythrobacteraceae</taxon>
        <taxon>Qipengyuania</taxon>
    </lineage>
</organism>
<keyword evidence="1" id="KW-0812">Transmembrane</keyword>
<proteinExistence type="predicted"/>
<comment type="caution">
    <text evidence="2">The sequence shown here is derived from an EMBL/GenBank/DDBJ whole genome shotgun (WGS) entry which is preliminary data.</text>
</comment>
<protein>
    <submittedName>
        <fullName evidence="2">Uncharacterized protein</fullName>
    </submittedName>
</protein>
<keyword evidence="3" id="KW-1185">Reference proteome</keyword>
<reference evidence="2 3" key="1">
    <citation type="submission" date="2019-12" db="EMBL/GenBank/DDBJ databases">
        <title>Genomic-based taxomic classification of the family Erythrobacteraceae.</title>
        <authorList>
            <person name="Xu L."/>
        </authorList>
    </citation>
    <scope>NUCLEOTIDE SEQUENCE [LARGE SCALE GENOMIC DNA]</scope>
    <source>
        <strain evidence="2 3">JCM 17468</strain>
    </source>
</reference>
<feature type="transmembrane region" description="Helical" evidence="1">
    <location>
        <begin position="20"/>
        <end position="39"/>
    </location>
</feature>
<evidence type="ECO:0000313" key="2">
    <source>
        <dbReference type="EMBL" id="MXO54075.1"/>
    </source>
</evidence>
<gene>
    <name evidence="2" type="ORF">GRI47_08645</name>
</gene>
<name>A0A844Y7D9_9SPHN</name>
<dbReference type="RefSeq" id="WP_160660860.1">
    <property type="nucleotide sequence ID" value="NZ_BAABDV010000001.1"/>
</dbReference>
<dbReference type="OrthoDB" id="7410112at2"/>
<evidence type="ECO:0000256" key="1">
    <source>
        <dbReference type="SAM" id="Phobius"/>
    </source>
</evidence>
<feature type="transmembrane region" description="Helical" evidence="1">
    <location>
        <begin position="45"/>
        <end position="61"/>
    </location>
</feature>
<evidence type="ECO:0000313" key="3">
    <source>
        <dbReference type="Proteomes" id="UP000430272"/>
    </source>
</evidence>
<dbReference type="AlphaFoldDB" id="A0A844Y7D9"/>
<keyword evidence="1" id="KW-1133">Transmembrane helix</keyword>
<accession>A0A844Y7D9</accession>
<dbReference type="Proteomes" id="UP000430272">
    <property type="component" value="Unassembled WGS sequence"/>
</dbReference>
<keyword evidence="1" id="KW-0472">Membrane</keyword>
<dbReference type="EMBL" id="WTYD01000001">
    <property type="protein sequence ID" value="MXO54075.1"/>
    <property type="molecule type" value="Genomic_DNA"/>
</dbReference>